<dbReference type="EMBL" id="JAUDCK010000007">
    <property type="protein sequence ID" value="MDM8195353.1"/>
    <property type="molecule type" value="Genomic_DNA"/>
</dbReference>
<reference evidence="1 2" key="2">
    <citation type="submission" date="2023-06" db="EMBL/GenBank/DDBJ databases">
        <authorList>
            <person name="Zeman M."/>
            <person name="Kubasova T."/>
            <person name="Jahodarova E."/>
            <person name="Nykrynova M."/>
            <person name="Rychlik I."/>
        </authorList>
    </citation>
    <scope>NUCLEOTIDE SEQUENCE [LARGE SCALE GENOMIC DNA]</scope>
    <source>
        <strain evidence="1 2">ET341</strain>
    </source>
</reference>
<evidence type="ECO:0008006" key="3">
    <source>
        <dbReference type="Google" id="ProtNLM"/>
    </source>
</evidence>
<reference evidence="2" key="1">
    <citation type="submission" date="2023-06" db="EMBL/GenBank/DDBJ databases">
        <title>Identification and characterization of horizontal gene transfer across gut microbiota members of farm animals based on homology search.</title>
        <authorList>
            <person name="Zeman M."/>
            <person name="Kubasova T."/>
            <person name="Jahodarova E."/>
            <person name="Nykrynova M."/>
            <person name="Rychlik I."/>
        </authorList>
    </citation>
    <scope>NUCLEOTIDE SEQUENCE [LARGE SCALE GENOMIC DNA]</scope>
    <source>
        <strain evidence="2">ET341</strain>
    </source>
</reference>
<organism evidence="1 2">
    <name type="scientific">Massilimicrobiota timonensis</name>
    <dbReference type="NCBI Taxonomy" id="1776392"/>
    <lineage>
        <taxon>Bacteria</taxon>
        <taxon>Bacillati</taxon>
        <taxon>Bacillota</taxon>
        <taxon>Erysipelotrichia</taxon>
        <taxon>Erysipelotrichales</taxon>
        <taxon>Erysipelotrichaceae</taxon>
        <taxon>Massilimicrobiota</taxon>
    </lineage>
</organism>
<evidence type="ECO:0000313" key="2">
    <source>
        <dbReference type="Proteomes" id="UP001529275"/>
    </source>
</evidence>
<gene>
    <name evidence="1" type="ORF">QUV98_03345</name>
</gene>
<dbReference type="RefSeq" id="WP_289527322.1">
    <property type="nucleotide sequence ID" value="NZ_JAUDCK010000007.1"/>
</dbReference>
<proteinExistence type="predicted"/>
<protein>
    <recommendedName>
        <fullName evidence="3">Cytotoxic translational repressor of toxin-antitoxin stability system</fullName>
    </recommendedName>
</protein>
<dbReference type="Proteomes" id="UP001529275">
    <property type="component" value="Unassembled WGS sequence"/>
</dbReference>
<comment type="caution">
    <text evidence="1">The sequence shown here is derived from an EMBL/GenBank/DDBJ whole genome shotgun (WGS) entry which is preliminary data.</text>
</comment>
<name>A0ABT7UGT8_9FIRM</name>
<accession>A0ABT7UGT8</accession>
<keyword evidence="2" id="KW-1185">Reference proteome</keyword>
<sequence length="90" mass="10795">MYNIKYNESIFIFAQENHIVISDILEHIKDNIEKFQYMYPLYNRHGVSNKNCRVVKIPNRNLEILYIIFEDNKIVVIEDIAYLNSSVKLK</sequence>
<evidence type="ECO:0000313" key="1">
    <source>
        <dbReference type="EMBL" id="MDM8195353.1"/>
    </source>
</evidence>